<evidence type="ECO:0000313" key="4">
    <source>
        <dbReference type="EMBL" id="KAF2725699.1"/>
    </source>
</evidence>
<protein>
    <recommendedName>
        <fullName evidence="6">5-Methylcytosine G/T mismatch-specific DNA glycosylase</fullName>
    </recommendedName>
</protein>
<dbReference type="AlphaFoldDB" id="A0A9P4UT43"/>
<feature type="compositionally biased region" description="Acidic residues" evidence="3">
    <location>
        <begin position="889"/>
        <end position="901"/>
    </location>
</feature>
<feature type="compositionally biased region" description="Basic and acidic residues" evidence="3">
    <location>
        <begin position="63"/>
        <end position="88"/>
    </location>
</feature>
<feature type="compositionally biased region" description="Pro residues" evidence="3">
    <location>
        <begin position="157"/>
        <end position="170"/>
    </location>
</feature>
<dbReference type="OrthoDB" id="5373744at2759"/>
<evidence type="ECO:0008006" key="6">
    <source>
        <dbReference type="Google" id="ProtNLM"/>
    </source>
</evidence>
<feature type="region of interest" description="Disordered" evidence="3">
    <location>
        <begin position="861"/>
        <end position="912"/>
    </location>
</feature>
<evidence type="ECO:0000256" key="1">
    <source>
        <dbReference type="ARBA" id="ARBA00004123"/>
    </source>
</evidence>
<name>A0A9P4UT43_9PEZI</name>
<sequence length="912" mass="100829">MPSWTYPNAFDAALPFVGKSPHAPPTMPTTSARDDEPRRRKKEPSSSTSTSSKEKHRKHRPHKPEGSRPSTRDRERERDSDSVSDKSSVRRVKVAVPEMDRRPAGEELRSRTSYPGFSKAHSREAVRSREDTNKKDNFTPDATDLSQSSGKRRESAPPNPPPTHAPPSPPLTNDEPQVHRSGSGASMRKAADRAKDSMAGGRKSTDSDRTLNGVKNAKSGSSLRKEARYGESEISSMPGAFPDDGDGKSTPNSGYRRTASTGSQVPSTLSQTTVDSQATSVDPKRRAARPPKMKTFQEDEYIIATENSSPRTPTQDTRYPPDFKTGTPQIVDVGGSRNGTPWSGETPMEAPPPPPPPPPPPATGSGDIPRVDYLLRNGGLNYMIPKKLVQGPAPQQYSMYASPALAHPAPNEAYEKIFSSVFKRLEDYHQVLKSNGSMAVATGYRSVARRLLDKLSQVFARDISFQRCDCVMCRMNPQPNLSDEEENGVSWGEILEFVSGRRELPIWPPFTIEPDDNGLGISGTAQAPMQKLDIDVPLEYRDHYIKQNKKTKVAVQNWLAQQPEVPSGPPEEADEDTLMFAMMTKLPTAKRNSFIALMHGMASVSETRAPTPAQRPSTSSDALRRARVALQRLYRLDRPPRDCECAMYMLSNAELHSMLATLAEVNEQEWDILVSGRFDGFLWSGAEDRSAWPASASQYNGSSRAPSRNQPSRNQSTTPFSRNSTPFSGMSGYVASRGPTPLGQNQPSGFFPARGQTPGGGPIGGPAPVQMDEETEIAVLAEVERGIYTDMEKLEDAFELLHSRAEVVRQLLRERSAGLSMHAQIRRGSNAQEPWVRLGTPASGYTDFDDEDDDGLADMISLAPDDSASNISYNRRHRKRHERKTPAPVEEEDESLYEDPQEERRKGYSRRR</sequence>
<evidence type="ECO:0000313" key="5">
    <source>
        <dbReference type="Proteomes" id="UP000799441"/>
    </source>
</evidence>
<proteinExistence type="predicted"/>
<keyword evidence="2" id="KW-0539">Nucleus</keyword>
<dbReference type="Proteomes" id="UP000799441">
    <property type="component" value="Unassembled WGS sequence"/>
</dbReference>
<dbReference type="GO" id="GO:0005634">
    <property type="term" value="C:nucleus"/>
    <property type="evidence" value="ECO:0007669"/>
    <property type="project" value="UniProtKB-SubCell"/>
</dbReference>
<reference evidence="4" key="1">
    <citation type="journal article" date="2020" name="Stud. Mycol.">
        <title>101 Dothideomycetes genomes: a test case for predicting lifestyles and emergence of pathogens.</title>
        <authorList>
            <person name="Haridas S."/>
            <person name="Albert R."/>
            <person name="Binder M."/>
            <person name="Bloem J."/>
            <person name="Labutti K."/>
            <person name="Salamov A."/>
            <person name="Andreopoulos B."/>
            <person name="Baker S."/>
            <person name="Barry K."/>
            <person name="Bills G."/>
            <person name="Bluhm B."/>
            <person name="Cannon C."/>
            <person name="Castanera R."/>
            <person name="Culley D."/>
            <person name="Daum C."/>
            <person name="Ezra D."/>
            <person name="Gonzalez J."/>
            <person name="Henrissat B."/>
            <person name="Kuo A."/>
            <person name="Liang C."/>
            <person name="Lipzen A."/>
            <person name="Lutzoni F."/>
            <person name="Magnuson J."/>
            <person name="Mondo S."/>
            <person name="Nolan M."/>
            <person name="Ohm R."/>
            <person name="Pangilinan J."/>
            <person name="Park H.-J."/>
            <person name="Ramirez L."/>
            <person name="Alfaro M."/>
            <person name="Sun H."/>
            <person name="Tritt A."/>
            <person name="Yoshinaga Y."/>
            <person name="Zwiers L.-H."/>
            <person name="Turgeon B."/>
            <person name="Goodwin S."/>
            <person name="Spatafora J."/>
            <person name="Crous P."/>
            <person name="Grigoriev I."/>
        </authorList>
    </citation>
    <scope>NUCLEOTIDE SEQUENCE</scope>
    <source>
        <strain evidence="4">CBS 116435</strain>
    </source>
</reference>
<comment type="caution">
    <text evidence="4">The sequence shown here is derived from an EMBL/GenBank/DDBJ whole genome shotgun (WGS) entry which is preliminary data.</text>
</comment>
<dbReference type="PANTHER" id="PTHR15074:SF5">
    <property type="entry name" value="5-METHYLCYTOSINE G_T MISMATCH-SPECIFIC DNA GLYCOSYLASE"/>
    <property type="match status" value="1"/>
</dbReference>
<dbReference type="InterPro" id="IPR045138">
    <property type="entry name" value="MeCP2/MBD4"/>
</dbReference>
<feature type="compositionally biased region" description="Polar residues" evidence="3">
    <location>
        <begin position="249"/>
        <end position="280"/>
    </location>
</feature>
<evidence type="ECO:0000256" key="2">
    <source>
        <dbReference type="ARBA" id="ARBA00023242"/>
    </source>
</evidence>
<feature type="compositionally biased region" description="Polar residues" evidence="3">
    <location>
        <begin position="305"/>
        <end position="317"/>
    </location>
</feature>
<feature type="compositionally biased region" description="Basic and acidic residues" evidence="3">
    <location>
        <begin position="98"/>
        <end position="110"/>
    </location>
</feature>
<feature type="compositionally biased region" description="Polar residues" evidence="3">
    <location>
        <begin position="695"/>
        <end position="728"/>
    </location>
</feature>
<dbReference type="PANTHER" id="PTHR15074">
    <property type="entry name" value="METHYL-CPG-BINDING PROTEIN"/>
    <property type="match status" value="1"/>
</dbReference>
<dbReference type="EMBL" id="MU003767">
    <property type="protein sequence ID" value="KAF2725699.1"/>
    <property type="molecule type" value="Genomic_DNA"/>
</dbReference>
<organism evidence="4 5">
    <name type="scientific">Polychaeton citri CBS 116435</name>
    <dbReference type="NCBI Taxonomy" id="1314669"/>
    <lineage>
        <taxon>Eukaryota</taxon>
        <taxon>Fungi</taxon>
        <taxon>Dikarya</taxon>
        <taxon>Ascomycota</taxon>
        <taxon>Pezizomycotina</taxon>
        <taxon>Dothideomycetes</taxon>
        <taxon>Dothideomycetidae</taxon>
        <taxon>Capnodiales</taxon>
        <taxon>Capnodiaceae</taxon>
        <taxon>Polychaeton</taxon>
    </lineage>
</organism>
<accession>A0A9P4UT43</accession>
<feature type="compositionally biased region" description="Basic residues" evidence="3">
    <location>
        <begin position="874"/>
        <end position="883"/>
    </location>
</feature>
<keyword evidence="5" id="KW-1185">Reference proteome</keyword>
<feature type="region of interest" description="Disordered" evidence="3">
    <location>
        <begin position="693"/>
        <end position="766"/>
    </location>
</feature>
<comment type="subcellular location">
    <subcellularLocation>
        <location evidence="1">Nucleus</location>
    </subcellularLocation>
</comment>
<evidence type="ECO:0000256" key="3">
    <source>
        <dbReference type="SAM" id="MobiDB-lite"/>
    </source>
</evidence>
<gene>
    <name evidence="4" type="ORF">K431DRAFT_281063</name>
</gene>
<feature type="compositionally biased region" description="Pro residues" evidence="3">
    <location>
        <begin position="349"/>
        <end position="362"/>
    </location>
</feature>
<feature type="compositionally biased region" description="Basic and acidic residues" evidence="3">
    <location>
        <begin position="121"/>
        <end position="138"/>
    </location>
</feature>
<feature type="region of interest" description="Disordered" evidence="3">
    <location>
        <begin position="14"/>
        <end position="370"/>
    </location>
</feature>
<dbReference type="GO" id="GO:0003677">
    <property type="term" value="F:DNA binding"/>
    <property type="evidence" value="ECO:0007669"/>
    <property type="project" value="InterPro"/>
</dbReference>